<evidence type="ECO:0000313" key="2">
    <source>
        <dbReference type="EMBL" id="GGZ67735.1"/>
    </source>
</evidence>
<evidence type="ECO:0000259" key="1">
    <source>
        <dbReference type="Pfam" id="PF14258"/>
    </source>
</evidence>
<dbReference type="RefSeq" id="WP_189449961.1">
    <property type="nucleotide sequence ID" value="NZ_BMXY01000003.1"/>
</dbReference>
<reference evidence="3" key="1">
    <citation type="journal article" date="2019" name="Int. J. Syst. Evol. Microbiol.">
        <title>The Global Catalogue of Microorganisms (GCM) 10K type strain sequencing project: providing services to taxonomists for standard genome sequencing and annotation.</title>
        <authorList>
            <consortium name="The Broad Institute Genomics Platform"/>
            <consortium name="The Broad Institute Genome Sequencing Center for Infectious Disease"/>
            <person name="Wu L."/>
            <person name="Ma J."/>
        </authorList>
    </citation>
    <scope>NUCLEOTIDE SEQUENCE [LARGE SCALE GENOMIC DNA]</scope>
    <source>
        <strain evidence="3">KCTC 22558</strain>
    </source>
</reference>
<accession>A0ABQ3C861</accession>
<dbReference type="Pfam" id="PF14258">
    <property type="entry name" value="DUF4350"/>
    <property type="match status" value="1"/>
</dbReference>
<dbReference type="Proteomes" id="UP000643403">
    <property type="component" value="Unassembled WGS sequence"/>
</dbReference>
<gene>
    <name evidence="2" type="ORF">GCM10008101_22500</name>
</gene>
<sequence length="375" mass="41341">MKWRIALLVLLGLAIAGGLVAWWLHTYERVTESVDIPRTGEAASNPLFDLGVVLENDGRTVRHWRRLEPAAMALGPHDTVLYDGDLRRLPARVEAPLLDWLRGGGHLIVAAPPVDVVGDTFEPGVDEHHVRVPLLDAMGVHARLDRARCSRAPRGLPVELCMGRQFDAPGAEPRIGDGKGDLFARVAVGRGSADVVSSLGFLDEGSLRHQHNAEFAHQLIARGDRRGAVHLVHVSDMPSLWLTLLRHGWPVWLPLLLALAGGLWARMRRFGPQVPSPVAGRRSLLEHVAASGAHHWRYGRADALHLAMLDAFHARLRRRDPQAAALQGHVQVQRLVERTGLPEAQVVDALTPPDPRDRKALVARIATLVRMRTRL</sequence>
<dbReference type="EMBL" id="BMXY01000003">
    <property type="protein sequence ID" value="GGZ67735.1"/>
    <property type="molecule type" value="Genomic_DNA"/>
</dbReference>
<evidence type="ECO:0000313" key="3">
    <source>
        <dbReference type="Proteomes" id="UP000643403"/>
    </source>
</evidence>
<name>A0ABQ3C861_9GAMM</name>
<comment type="caution">
    <text evidence="2">The sequence shown here is derived from an EMBL/GenBank/DDBJ whole genome shotgun (WGS) entry which is preliminary data.</text>
</comment>
<proteinExistence type="predicted"/>
<organism evidence="2 3">
    <name type="scientific">Cognatilysobacter xinjiangensis</name>
    <dbReference type="NCBI Taxonomy" id="546892"/>
    <lineage>
        <taxon>Bacteria</taxon>
        <taxon>Pseudomonadati</taxon>
        <taxon>Pseudomonadota</taxon>
        <taxon>Gammaproteobacteria</taxon>
        <taxon>Lysobacterales</taxon>
        <taxon>Lysobacteraceae</taxon>
        <taxon>Cognatilysobacter</taxon>
    </lineage>
</organism>
<feature type="domain" description="DUF4350" evidence="1">
    <location>
        <begin position="42"/>
        <end position="220"/>
    </location>
</feature>
<keyword evidence="3" id="KW-1185">Reference proteome</keyword>
<protein>
    <recommendedName>
        <fullName evidence="1">DUF4350 domain-containing protein</fullName>
    </recommendedName>
</protein>
<dbReference type="InterPro" id="IPR025646">
    <property type="entry name" value="DUF4350"/>
</dbReference>